<dbReference type="Proteomes" id="UP000593573">
    <property type="component" value="Unassembled WGS sequence"/>
</dbReference>
<evidence type="ECO:0000313" key="1">
    <source>
        <dbReference type="EMBL" id="MBA0671420.1"/>
    </source>
</evidence>
<sequence>MFPDLHNALSNACEAAGLRKKPEVIIIPTTTKVISCFQEMVGQPPMDVVVGEKN</sequence>
<accession>A0A7J8W9C0</accession>
<proteinExistence type="predicted"/>
<reference evidence="1 2" key="1">
    <citation type="journal article" date="2019" name="Genome Biol. Evol.">
        <title>Insights into the evolution of the New World diploid cottons (Gossypium, subgenus Houzingenia) based on genome sequencing.</title>
        <authorList>
            <person name="Grover C.E."/>
            <person name="Arick M.A. 2nd"/>
            <person name="Thrash A."/>
            <person name="Conover J.L."/>
            <person name="Sanders W.S."/>
            <person name="Peterson D.G."/>
            <person name="Frelichowski J.E."/>
            <person name="Scheffler J.A."/>
            <person name="Scheffler B.E."/>
            <person name="Wendel J.F."/>
        </authorList>
    </citation>
    <scope>NUCLEOTIDE SEQUENCE [LARGE SCALE GENOMIC DNA]</scope>
    <source>
        <strain evidence="1">57</strain>
        <tissue evidence="1">Leaf</tissue>
    </source>
</reference>
<keyword evidence="2" id="KW-1185">Reference proteome</keyword>
<gene>
    <name evidence="1" type="ORF">Goklo_000094</name>
</gene>
<name>A0A7J8W9C0_9ROSI</name>
<dbReference type="AlphaFoldDB" id="A0A7J8W9C0"/>
<comment type="caution">
    <text evidence="1">The sequence shown here is derived from an EMBL/GenBank/DDBJ whole genome shotgun (WGS) entry which is preliminary data.</text>
</comment>
<dbReference type="EMBL" id="JABFAB010240786">
    <property type="protein sequence ID" value="MBA0671420.1"/>
    <property type="molecule type" value="Genomic_DNA"/>
</dbReference>
<organism evidence="1 2">
    <name type="scientific">Gossypium klotzschianum</name>
    <dbReference type="NCBI Taxonomy" id="34286"/>
    <lineage>
        <taxon>Eukaryota</taxon>
        <taxon>Viridiplantae</taxon>
        <taxon>Streptophyta</taxon>
        <taxon>Embryophyta</taxon>
        <taxon>Tracheophyta</taxon>
        <taxon>Spermatophyta</taxon>
        <taxon>Magnoliopsida</taxon>
        <taxon>eudicotyledons</taxon>
        <taxon>Gunneridae</taxon>
        <taxon>Pentapetalae</taxon>
        <taxon>rosids</taxon>
        <taxon>malvids</taxon>
        <taxon>Malvales</taxon>
        <taxon>Malvaceae</taxon>
        <taxon>Malvoideae</taxon>
        <taxon>Gossypium</taxon>
    </lineage>
</organism>
<evidence type="ECO:0000313" key="2">
    <source>
        <dbReference type="Proteomes" id="UP000593573"/>
    </source>
</evidence>
<protein>
    <submittedName>
        <fullName evidence="1">Uncharacterized protein</fullName>
    </submittedName>
</protein>